<protein>
    <recommendedName>
        <fullName evidence="6">Alliinase C-terminal domain-containing protein</fullName>
    </recommendedName>
</protein>
<evidence type="ECO:0000256" key="1">
    <source>
        <dbReference type="ARBA" id="ARBA00001933"/>
    </source>
</evidence>
<feature type="domain" description="Alliinase C-terminal" evidence="6">
    <location>
        <begin position="96"/>
        <end position="455"/>
    </location>
</feature>
<dbReference type="Gene3D" id="3.40.640.10">
    <property type="entry name" value="Type I PLP-dependent aspartate aminotransferase-like (Major domain)"/>
    <property type="match status" value="1"/>
</dbReference>
<evidence type="ECO:0000313" key="8">
    <source>
        <dbReference type="Proteomes" id="UP001443914"/>
    </source>
</evidence>
<dbReference type="GO" id="GO:0006520">
    <property type="term" value="P:amino acid metabolic process"/>
    <property type="evidence" value="ECO:0007669"/>
    <property type="project" value="TreeGrafter"/>
</dbReference>
<dbReference type="InterPro" id="IPR050478">
    <property type="entry name" value="Ethylene_sulfur-biosynth"/>
</dbReference>
<dbReference type="InterPro" id="IPR015422">
    <property type="entry name" value="PyrdxlP-dep_Trfase_small"/>
</dbReference>
<dbReference type="SUPFAM" id="SSF53383">
    <property type="entry name" value="PLP-dependent transferases"/>
    <property type="match status" value="1"/>
</dbReference>
<organism evidence="7 8">
    <name type="scientific">Saponaria officinalis</name>
    <name type="common">Common soapwort</name>
    <name type="synonym">Lychnis saponaria</name>
    <dbReference type="NCBI Taxonomy" id="3572"/>
    <lineage>
        <taxon>Eukaryota</taxon>
        <taxon>Viridiplantae</taxon>
        <taxon>Streptophyta</taxon>
        <taxon>Embryophyta</taxon>
        <taxon>Tracheophyta</taxon>
        <taxon>Spermatophyta</taxon>
        <taxon>Magnoliopsida</taxon>
        <taxon>eudicotyledons</taxon>
        <taxon>Gunneridae</taxon>
        <taxon>Pentapetalae</taxon>
        <taxon>Caryophyllales</taxon>
        <taxon>Caryophyllaceae</taxon>
        <taxon>Caryophylleae</taxon>
        <taxon>Saponaria</taxon>
    </lineage>
</organism>
<dbReference type="PANTHER" id="PTHR43795">
    <property type="entry name" value="BIFUNCTIONAL ASPARTATE AMINOTRANSFERASE AND GLUTAMATE/ASPARTATE-PREPHENATE AMINOTRANSFERASE-RELATED"/>
    <property type="match status" value="1"/>
</dbReference>
<dbReference type="Gene3D" id="3.90.1150.10">
    <property type="entry name" value="Aspartate Aminotransferase, domain 1"/>
    <property type="match status" value="1"/>
</dbReference>
<dbReference type="InterPro" id="IPR006948">
    <property type="entry name" value="Alliinase_C"/>
</dbReference>
<evidence type="ECO:0000313" key="7">
    <source>
        <dbReference type="EMBL" id="KAK9669485.1"/>
    </source>
</evidence>
<dbReference type="Proteomes" id="UP001443914">
    <property type="component" value="Unassembled WGS sequence"/>
</dbReference>
<proteinExistence type="inferred from homology"/>
<comment type="similarity">
    <text evidence="2">Belongs to the alliinase family.</text>
</comment>
<evidence type="ECO:0000256" key="5">
    <source>
        <dbReference type="SAM" id="Phobius"/>
    </source>
</evidence>
<keyword evidence="5" id="KW-1133">Transmembrane helix</keyword>
<dbReference type="InterPro" id="IPR037029">
    <property type="entry name" value="Alliinase_N_sf"/>
</dbReference>
<dbReference type="Gene3D" id="2.10.25.30">
    <property type="entry name" value="EGF-like, alliinase"/>
    <property type="match status" value="1"/>
</dbReference>
<keyword evidence="8" id="KW-1185">Reference proteome</keyword>
<dbReference type="EMBL" id="JBDFQZ010000013">
    <property type="protein sequence ID" value="KAK9669485.1"/>
    <property type="molecule type" value="Genomic_DNA"/>
</dbReference>
<evidence type="ECO:0000256" key="2">
    <source>
        <dbReference type="ARBA" id="ARBA00006312"/>
    </source>
</evidence>
<dbReference type="GO" id="GO:0016846">
    <property type="term" value="F:carbon-sulfur lyase activity"/>
    <property type="evidence" value="ECO:0007669"/>
    <property type="project" value="InterPro"/>
</dbReference>
<accession>A0AAW1H650</accession>
<keyword evidence="5" id="KW-0472">Membrane</keyword>
<evidence type="ECO:0000256" key="3">
    <source>
        <dbReference type="ARBA" id="ARBA00022576"/>
    </source>
</evidence>
<dbReference type="GO" id="GO:0008483">
    <property type="term" value="F:transaminase activity"/>
    <property type="evidence" value="ECO:0007669"/>
    <property type="project" value="UniProtKB-KW"/>
</dbReference>
<sequence length="457" mass="52067">MGKNLEGWRVKHVLMVSVALNVWLMITLSYYEKENNFGTKNIFHGFCAEEKNLNDVVGFSSSSSAMVAAEVADEKGLKLINSSNYSDDDDDDDRVVNLDHGDPTMYETYWQKAGDKSTVVISGWQSMSYFSDVNNLCWFLEPTFAKEVVRLHKIVGNAVTEGRHLVVGTGSTQLFQAALYALSLDQTNLPISVVSATPYYSFYRQVIEYLKSGLYKWAGDTANFNEDGPYIELITSPNNPDGFIRQPIVNRSGGMLVHDFAYYWPQYTPITSPADHDIMLFTVSKTTGHAGIRIGWALVKDKEIAKRMTKFIELSSIGVSKDSQLRAAKLLQVVSDSRENVSDFKKKDDFFEISNHLVADRWKQLREAVNQSRMFSTPEFPLAYCKYTNRTFRTQPAFAWLKCEGEVEDCESFLRKHKILTRGGKHFGMSPKYVRISMLDRESNYDLFIKRLLTMHS</sequence>
<dbReference type="InterPro" id="IPR015421">
    <property type="entry name" value="PyrdxlP-dep_Trfase_major"/>
</dbReference>
<keyword evidence="3" id="KW-0808">Transferase</keyword>
<reference evidence="7" key="1">
    <citation type="submission" date="2024-03" db="EMBL/GenBank/DDBJ databases">
        <title>WGS assembly of Saponaria officinalis var. Norfolk2.</title>
        <authorList>
            <person name="Jenkins J."/>
            <person name="Shu S."/>
            <person name="Grimwood J."/>
            <person name="Barry K."/>
            <person name="Goodstein D."/>
            <person name="Schmutz J."/>
            <person name="Leebens-Mack J."/>
            <person name="Osbourn A."/>
        </authorList>
    </citation>
    <scope>NUCLEOTIDE SEQUENCE [LARGE SCALE GENOMIC DNA]</scope>
    <source>
        <strain evidence="7">JIC</strain>
    </source>
</reference>
<dbReference type="CDD" id="cd00609">
    <property type="entry name" value="AAT_like"/>
    <property type="match status" value="1"/>
</dbReference>
<name>A0AAW1H650_SAPOF</name>
<dbReference type="AlphaFoldDB" id="A0AAW1H650"/>
<feature type="transmembrane region" description="Helical" evidence="5">
    <location>
        <begin position="12"/>
        <end position="31"/>
    </location>
</feature>
<gene>
    <name evidence="7" type="ORF">RND81_13G133900</name>
</gene>
<comment type="caution">
    <text evidence="7">The sequence shown here is derived from an EMBL/GenBank/DDBJ whole genome shotgun (WGS) entry which is preliminary data.</text>
</comment>
<dbReference type="PANTHER" id="PTHR43795:SF22">
    <property type="entry name" value="TRYPTOPHAN AMINOTRANSFERASE-RELATED PROTEIN 2"/>
    <property type="match status" value="1"/>
</dbReference>
<keyword evidence="4" id="KW-0663">Pyridoxal phosphate</keyword>
<evidence type="ECO:0000256" key="4">
    <source>
        <dbReference type="ARBA" id="ARBA00022898"/>
    </source>
</evidence>
<keyword evidence="5" id="KW-0812">Transmembrane</keyword>
<dbReference type="InterPro" id="IPR015424">
    <property type="entry name" value="PyrdxlP-dep_Trfase"/>
</dbReference>
<evidence type="ECO:0000259" key="6">
    <source>
        <dbReference type="Pfam" id="PF04864"/>
    </source>
</evidence>
<comment type="cofactor">
    <cofactor evidence="1">
        <name>pyridoxal 5'-phosphate</name>
        <dbReference type="ChEBI" id="CHEBI:597326"/>
    </cofactor>
</comment>
<keyword evidence="3" id="KW-0032">Aminotransferase</keyword>
<dbReference type="Pfam" id="PF04864">
    <property type="entry name" value="Alliinase_C"/>
    <property type="match status" value="1"/>
</dbReference>